<dbReference type="InterPro" id="IPR043502">
    <property type="entry name" value="DNA/RNA_pol_sf"/>
</dbReference>
<dbReference type="HOGENOM" id="CLU_000384_42_1_1"/>
<evidence type="ECO:0000313" key="2">
    <source>
        <dbReference type="Proteomes" id="UP000054549"/>
    </source>
</evidence>
<dbReference type="Gene3D" id="3.10.10.10">
    <property type="entry name" value="HIV Type 1 Reverse Transcriptase, subunit A, domain 1"/>
    <property type="match status" value="1"/>
</dbReference>
<dbReference type="SUPFAM" id="SSF56672">
    <property type="entry name" value="DNA/RNA polymerases"/>
    <property type="match status" value="1"/>
</dbReference>
<evidence type="ECO:0000313" key="1">
    <source>
        <dbReference type="EMBL" id="KIL57514.1"/>
    </source>
</evidence>
<name>A0A0C2SU22_AMAMK</name>
<sequence length="185" mass="22235">MPWLKEHDPVITWSTMTMSLDQTKIKRNQQVLDKLREEFQAKPTNNDDQELLIRYLQATEEDDLWIRAKTSKSQELEHKYREKEKKTELPKEYEEWKDIFDKKASERFPGRRPWDHEIKLKDGFIPKVDKLYTLNPKQQPVFDEWLKEQLDKGYIVPSNSPQASGFFFVPKRLDSKERLPPSSRL</sequence>
<dbReference type="OrthoDB" id="3262920at2759"/>
<dbReference type="InterPro" id="IPR032567">
    <property type="entry name" value="RTL1-rel"/>
</dbReference>
<dbReference type="Proteomes" id="UP000054549">
    <property type="component" value="Unassembled WGS sequence"/>
</dbReference>
<dbReference type="PANTHER" id="PTHR15503">
    <property type="entry name" value="LDOC1 RELATED"/>
    <property type="match status" value="1"/>
</dbReference>
<protein>
    <submittedName>
        <fullName evidence="1">Uncharacterized protein</fullName>
    </submittedName>
</protein>
<dbReference type="AlphaFoldDB" id="A0A0C2SU22"/>
<accession>A0A0C2SU22</accession>
<dbReference type="STRING" id="946122.A0A0C2SU22"/>
<reference evidence="1 2" key="1">
    <citation type="submission" date="2014-04" db="EMBL/GenBank/DDBJ databases">
        <title>Evolutionary Origins and Diversification of the Mycorrhizal Mutualists.</title>
        <authorList>
            <consortium name="DOE Joint Genome Institute"/>
            <consortium name="Mycorrhizal Genomics Consortium"/>
            <person name="Kohler A."/>
            <person name="Kuo A."/>
            <person name="Nagy L.G."/>
            <person name="Floudas D."/>
            <person name="Copeland A."/>
            <person name="Barry K.W."/>
            <person name="Cichocki N."/>
            <person name="Veneault-Fourrey C."/>
            <person name="LaButti K."/>
            <person name="Lindquist E.A."/>
            <person name="Lipzen A."/>
            <person name="Lundell T."/>
            <person name="Morin E."/>
            <person name="Murat C."/>
            <person name="Riley R."/>
            <person name="Ohm R."/>
            <person name="Sun H."/>
            <person name="Tunlid A."/>
            <person name="Henrissat B."/>
            <person name="Grigoriev I.V."/>
            <person name="Hibbett D.S."/>
            <person name="Martin F."/>
        </authorList>
    </citation>
    <scope>NUCLEOTIDE SEQUENCE [LARGE SCALE GENOMIC DNA]</scope>
    <source>
        <strain evidence="1 2">Koide BX008</strain>
    </source>
</reference>
<organism evidence="1 2">
    <name type="scientific">Amanita muscaria (strain Koide BX008)</name>
    <dbReference type="NCBI Taxonomy" id="946122"/>
    <lineage>
        <taxon>Eukaryota</taxon>
        <taxon>Fungi</taxon>
        <taxon>Dikarya</taxon>
        <taxon>Basidiomycota</taxon>
        <taxon>Agaricomycotina</taxon>
        <taxon>Agaricomycetes</taxon>
        <taxon>Agaricomycetidae</taxon>
        <taxon>Agaricales</taxon>
        <taxon>Pluteineae</taxon>
        <taxon>Amanitaceae</taxon>
        <taxon>Amanita</taxon>
    </lineage>
</organism>
<dbReference type="EMBL" id="KN818366">
    <property type="protein sequence ID" value="KIL57514.1"/>
    <property type="molecule type" value="Genomic_DNA"/>
</dbReference>
<dbReference type="InParanoid" id="A0A0C2SU22"/>
<gene>
    <name evidence="1" type="ORF">M378DRAFT_16186</name>
</gene>
<dbReference type="PANTHER" id="PTHR15503:SF22">
    <property type="entry name" value="TRANSPOSON TY3-I GAG POLYPROTEIN"/>
    <property type="match status" value="1"/>
</dbReference>
<keyword evidence="2" id="KW-1185">Reference proteome</keyword>
<proteinExistence type="predicted"/>